<accession>H5XL54</accession>
<protein>
    <submittedName>
        <fullName evidence="2">Uncharacterized protein</fullName>
    </submittedName>
</protein>
<keyword evidence="1" id="KW-0472">Membrane</keyword>
<keyword evidence="3" id="KW-1185">Reference proteome</keyword>
<organism evidence="2 3">
    <name type="scientific">Saccharomonospora cyanea NA-134</name>
    <dbReference type="NCBI Taxonomy" id="882082"/>
    <lineage>
        <taxon>Bacteria</taxon>
        <taxon>Bacillati</taxon>
        <taxon>Actinomycetota</taxon>
        <taxon>Actinomycetes</taxon>
        <taxon>Pseudonocardiales</taxon>
        <taxon>Pseudonocardiaceae</taxon>
        <taxon>Saccharomonospora</taxon>
    </lineage>
</organism>
<dbReference type="EMBL" id="CM001440">
    <property type="protein sequence ID" value="EHR63562.1"/>
    <property type="molecule type" value="Genomic_DNA"/>
</dbReference>
<dbReference type="STRING" id="882082.SaccyDRAFT_4756"/>
<dbReference type="eggNOG" id="ENOG5032943">
    <property type="taxonomic scope" value="Bacteria"/>
</dbReference>
<gene>
    <name evidence="2" type="ORF">SaccyDRAFT_4756</name>
</gene>
<dbReference type="HOGENOM" id="CLU_188866_0_0_11"/>
<reference evidence="2 3" key="1">
    <citation type="submission" date="2011-11" db="EMBL/GenBank/DDBJ databases">
        <title>The Noncontiguous Finished sequence of Saccharomonospora cyanea NA-134.</title>
        <authorList>
            <consortium name="US DOE Joint Genome Institute"/>
            <person name="Lucas S."/>
            <person name="Han J."/>
            <person name="Lapidus A."/>
            <person name="Cheng J.-F."/>
            <person name="Goodwin L."/>
            <person name="Pitluck S."/>
            <person name="Peters L."/>
            <person name="Ovchinnikova G."/>
            <person name="Lu M."/>
            <person name="Detter J.C."/>
            <person name="Han C."/>
            <person name="Tapia R."/>
            <person name="Land M."/>
            <person name="Hauser L."/>
            <person name="Kyrpides N."/>
            <person name="Ivanova N."/>
            <person name="Pagani I."/>
            <person name="Brambilla E.-M."/>
            <person name="Klenk H.-P."/>
            <person name="Woyke T."/>
        </authorList>
    </citation>
    <scope>NUCLEOTIDE SEQUENCE [LARGE SCALE GENOMIC DNA]</scope>
    <source>
        <strain evidence="2 3">NA-134</strain>
    </source>
</reference>
<feature type="transmembrane region" description="Helical" evidence="1">
    <location>
        <begin position="37"/>
        <end position="56"/>
    </location>
</feature>
<keyword evidence="1" id="KW-0812">Transmembrane</keyword>
<evidence type="ECO:0000313" key="2">
    <source>
        <dbReference type="EMBL" id="EHR63562.1"/>
    </source>
</evidence>
<name>H5XL54_9PSEU</name>
<proteinExistence type="predicted"/>
<evidence type="ECO:0000256" key="1">
    <source>
        <dbReference type="SAM" id="Phobius"/>
    </source>
</evidence>
<dbReference type="RefSeq" id="WP_005459915.1">
    <property type="nucleotide sequence ID" value="NZ_CM001440.1"/>
</dbReference>
<feature type="transmembrane region" description="Helical" evidence="1">
    <location>
        <begin position="62"/>
        <end position="81"/>
    </location>
</feature>
<sequence length="82" mass="8157">MEAWRILATALLTVSGIIGILLAMARARERTGRGSTVAVTGLVGLTALTVAAVLTLTTLPAVGAWALSGAIALTVSVLALAS</sequence>
<dbReference type="AlphaFoldDB" id="H5XL54"/>
<feature type="transmembrane region" description="Helical" evidence="1">
    <location>
        <begin position="6"/>
        <end position="25"/>
    </location>
</feature>
<evidence type="ECO:0000313" key="3">
    <source>
        <dbReference type="Proteomes" id="UP000002791"/>
    </source>
</evidence>
<dbReference type="OrthoDB" id="3701102at2"/>
<dbReference type="Proteomes" id="UP000002791">
    <property type="component" value="Chromosome"/>
</dbReference>
<keyword evidence="1" id="KW-1133">Transmembrane helix</keyword>